<dbReference type="SMART" id="SM00184">
    <property type="entry name" value="RING"/>
    <property type="match status" value="1"/>
</dbReference>
<evidence type="ECO:0000256" key="1">
    <source>
        <dbReference type="ARBA" id="ARBA00022723"/>
    </source>
</evidence>
<dbReference type="InterPro" id="IPR017907">
    <property type="entry name" value="Znf_RING_CS"/>
</dbReference>
<keyword evidence="8" id="KW-1185">Reference proteome</keyword>
<protein>
    <recommendedName>
        <fullName evidence="6">RING-type domain-containing protein</fullName>
    </recommendedName>
</protein>
<dbReference type="GO" id="GO:0140082">
    <property type="term" value="F:SUMO-ubiquitin ligase activity"/>
    <property type="evidence" value="ECO:0007669"/>
    <property type="project" value="TreeGrafter"/>
</dbReference>
<dbReference type="InterPro" id="IPR013083">
    <property type="entry name" value="Znf_RING/FYVE/PHD"/>
</dbReference>
<dbReference type="PROSITE" id="PS00518">
    <property type="entry name" value="ZF_RING_1"/>
    <property type="match status" value="1"/>
</dbReference>
<evidence type="ECO:0000256" key="2">
    <source>
        <dbReference type="ARBA" id="ARBA00022771"/>
    </source>
</evidence>
<dbReference type="GO" id="GO:0033768">
    <property type="term" value="C:SUMO-targeted ubiquitin ligase complex"/>
    <property type="evidence" value="ECO:0007669"/>
    <property type="project" value="TreeGrafter"/>
</dbReference>
<feature type="compositionally biased region" description="Polar residues" evidence="5">
    <location>
        <begin position="1"/>
        <end position="10"/>
    </location>
</feature>
<reference evidence="7 8" key="1">
    <citation type="submission" date="2024-01" db="EMBL/GenBank/DDBJ databases">
        <title>The genomes of 5 underutilized Papilionoideae crops provide insights into root nodulation and disease resistance.</title>
        <authorList>
            <person name="Yuan L."/>
        </authorList>
    </citation>
    <scope>NUCLEOTIDE SEQUENCE [LARGE SCALE GENOMIC DNA]</scope>
    <source>
        <strain evidence="7">LY-2023</strain>
        <tissue evidence="7">Leaf</tissue>
    </source>
</reference>
<gene>
    <name evidence="7" type="ORF">RJT34_25496</name>
</gene>
<dbReference type="InterPro" id="IPR049627">
    <property type="entry name" value="SLX8"/>
</dbReference>
<dbReference type="PROSITE" id="PS50089">
    <property type="entry name" value="ZF_RING_2"/>
    <property type="match status" value="1"/>
</dbReference>
<keyword evidence="1" id="KW-0479">Metal-binding</keyword>
<proteinExistence type="predicted"/>
<dbReference type="Pfam" id="PF13923">
    <property type="entry name" value="zf-C3HC4_2"/>
    <property type="match status" value="1"/>
</dbReference>
<evidence type="ECO:0000256" key="3">
    <source>
        <dbReference type="ARBA" id="ARBA00022833"/>
    </source>
</evidence>
<dbReference type="GO" id="GO:0061630">
    <property type="term" value="F:ubiquitin protein ligase activity"/>
    <property type="evidence" value="ECO:0007669"/>
    <property type="project" value="InterPro"/>
</dbReference>
<dbReference type="InterPro" id="IPR001841">
    <property type="entry name" value="Znf_RING"/>
</dbReference>
<comment type="caution">
    <text evidence="7">The sequence shown here is derived from an EMBL/GenBank/DDBJ whole genome shotgun (WGS) entry which is preliminary data.</text>
</comment>
<feature type="region of interest" description="Disordered" evidence="5">
    <location>
        <begin position="1"/>
        <end position="48"/>
    </location>
</feature>
<keyword evidence="3" id="KW-0862">Zinc</keyword>
<feature type="domain" description="RING-type" evidence="6">
    <location>
        <begin position="112"/>
        <end position="151"/>
    </location>
</feature>
<dbReference type="Proteomes" id="UP001359559">
    <property type="component" value="Unassembled WGS sequence"/>
</dbReference>
<sequence length="168" mass="19245">MNSNHNSTVEENIREAQVGQRSAYPPEPLQPAPQHEPPLPQARNHSRRIRRLRIRSLDDILSDDQNGEHRSTPDEIIIVSNTNYMSENARQLPDPKPELELETEPTGPIFNCPICMSQFTEEMSTRCGHIFCNQCIRAAIYTQGKKCPTCRKRVNLKDLRRVFLPAAN</sequence>
<dbReference type="PANTHER" id="PTHR47094">
    <property type="entry name" value="ELFLESS, ISOFORM B"/>
    <property type="match status" value="1"/>
</dbReference>
<dbReference type="Gene3D" id="3.30.40.10">
    <property type="entry name" value="Zinc/RING finger domain, C3HC4 (zinc finger)"/>
    <property type="match status" value="1"/>
</dbReference>
<organism evidence="7 8">
    <name type="scientific">Clitoria ternatea</name>
    <name type="common">Butterfly pea</name>
    <dbReference type="NCBI Taxonomy" id="43366"/>
    <lineage>
        <taxon>Eukaryota</taxon>
        <taxon>Viridiplantae</taxon>
        <taxon>Streptophyta</taxon>
        <taxon>Embryophyta</taxon>
        <taxon>Tracheophyta</taxon>
        <taxon>Spermatophyta</taxon>
        <taxon>Magnoliopsida</taxon>
        <taxon>eudicotyledons</taxon>
        <taxon>Gunneridae</taxon>
        <taxon>Pentapetalae</taxon>
        <taxon>rosids</taxon>
        <taxon>fabids</taxon>
        <taxon>Fabales</taxon>
        <taxon>Fabaceae</taxon>
        <taxon>Papilionoideae</taxon>
        <taxon>50 kb inversion clade</taxon>
        <taxon>NPAAA clade</taxon>
        <taxon>indigoferoid/millettioid clade</taxon>
        <taxon>Phaseoleae</taxon>
        <taxon>Clitoria</taxon>
    </lineage>
</organism>
<feature type="compositionally biased region" description="Pro residues" evidence="5">
    <location>
        <begin position="25"/>
        <end position="40"/>
    </location>
</feature>
<keyword evidence="2 4" id="KW-0863">Zinc-finger</keyword>
<accession>A0AAN9IIJ6</accession>
<dbReference type="GO" id="GO:0032183">
    <property type="term" value="F:SUMO binding"/>
    <property type="evidence" value="ECO:0007669"/>
    <property type="project" value="TreeGrafter"/>
</dbReference>
<dbReference type="SUPFAM" id="SSF57850">
    <property type="entry name" value="RING/U-box"/>
    <property type="match status" value="1"/>
</dbReference>
<dbReference type="GO" id="GO:0006511">
    <property type="term" value="P:ubiquitin-dependent protein catabolic process"/>
    <property type="evidence" value="ECO:0007669"/>
    <property type="project" value="TreeGrafter"/>
</dbReference>
<evidence type="ECO:0000313" key="8">
    <source>
        <dbReference type="Proteomes" id="UP001359559"/>
    </source>
</evidence>
<evidence type="ECO:0000313" key="7">
    <source>
        <dbReference type="EMBL" id="KAK7280432.1"/>
    </source>
</evidence>
<dbReference type="PANTHER" id="PTHR47094:SF1">
    <property type="entry name" value="RING-TYPE E3 UBIQUITIN TRANSFERASE"/>
    <property type="match status" value="1"/>
</dbReference>
<dbReference type="AlphaFoldDB" id="A0AAN9IIJ6"/>
<evidence type="ECO:0000256" key="5">
    <source>
        <dbReference type="SAM" id="MobiDB-lite"/>
    </source>
</evidence>
<dbReference type="GO" id="GO:0008270">
    <property type="term" value="F:zinc ion binding"/>
    <property type="evidence" value="ECO:0007669"/>
    <property type="project" value="UniProtKB-KW"/>
</dbReference>
<dbReference type="EMBL" id="JAYKXN010000006">
    <property type="protein sequence ID" value="KAK7280432.1"/>
    <property type="molecule type" value="Genomic_DNA"/>
</dbReference>
<evidence type="ECO:0000256" key="4">
    <source>
        <dbReference type="PROSITE-ProRule" id="PRU00175"/>
    </source>
</evidence>
<name>A0AAN9IIJ6_CLITE</name>
<evidence type="ECO:0000259" key="6">
    <source>
        <dbReference type="PROSITE" id="PS50089"/>
    </source>
</evidence>